<proteinExistence type="predicted"/>
<feature type="compositionally biased region" description="Basic and acidic residues" evidence="1">
    <location>
        <begin position="256"/>
        <end position="266"/>
    </location>
</feature>
<dbReference type="Proteomes" id="UP001596035">
    <property type="component" value="Unassembled WGS sequence"/>
</dbReference>
<evidence type="ECO:0000313" key="2">
    <source>
        <dbReference type="EMBL" id="MFC5239118.1"/>
    </source>
</evidence>
<dbReference type="RefSeq" id="WP_344561393.1">
    <property type="nucleotide sequence ID" value="NZ_BAAATG010000021.1"/>
</dbReference>
<name>A0ABW0DQ10_9ACTN</name>
<accession>A0ABW0DQ10</accession>
<dbReference type="EMBL" id="JBHSKN010000004">
    <property type="protein sequence ID" value="MFC5239118.1"/>
    <property type="molecule type" value="Genomic_DNA"/>
</dbReference>
<feature type="region of interest" description="Disordered" evidence="1">
    <location>
        <begin position="240"/>
        <end position="279"/>
    </location>
</feature>
<feature type="compositionally biased region" description="Basic and acidic residues" evidence="1">
    <location>
        <begin position="16"/>
        <end position="31"/>
    </location>
</feature>
<comment type="caution">
    <text evidence="2">The sequence shown here is derived from an EMBL/GenBank/DDBJ whole genome shotgun (WGS) entry which is preliminary data.</text>
</comment>
<keyword evidence="3" id="KW-1185">Reference proteome</keyword>
<evidence type="ECO:0000256" key="1">
    <source>
        <dbReference type="SAM" id="MobiDB-lite"/>
    </source>
</evidence>
<feature type="region of interest" description="Disordered" evidence="1">
    <location>
        <begin position="14"/>
        <end position="53"/>
    </location>
</feature>
<organism evidence="2 3">
    <name type="scientific">Streptomyces atrovirens</name>
    <dbReference type="NCBI Taxonomy" id="285556"/>
    <lineage>
        <taxon>Bacteria</taxon>
        <taxon>Bacillati</taxon>
        <taxon>Actinomycetota</taxon>
        <taxon>Actinomycetes</taxon>
        <taxon>Kitasatosporales</taxon>
        <taxon>Streptomycetaceae</taxon>
        <taxon>Streptomyces</taxon>
    </lineage>
</organism>
<gene>
    <name evidence="2" type="ORF">ACFPWV_04165</name>
</gene>
<evidence type="ECO:0000313" key="3">
    <source>
        <dbReference type="Proteomes" id="UP001596035"/>
    </source>
</evidence>
<sequence length="279" mass="30148">MSAIDQLLARARLHHHPDVPDDTVPHDDGTCPDHLPAAPPPAGPDRTGPTDPAAARQLHTLCETAVTALTPDVLAFLTDQVPDHHSAWLLGCALHLAGIEDGARFWWQYAAGDGHPPACYTLSLHHRVRGEQHAAAFYAQQTGLDLTPEAGAAEPLAVAGTCPPTDIRFDAGLPTVLRILSELAAPGRRHRPHRIDALTNYVADAVTPHYDRHPNIELPVPEPRFADRIDFLLTTTPPWEARARAPRATAPALPVRTDHDRNDGSRARPSCARRGAAPS</sequence>
<feature type="compositionally biased region" description="Low complexity" evidence="1">
    <location>
        <begin position="240"/>
        <end position="255"/>
    </location>
</feature>
<protein>
    <submittedName>
        <fullName evidence="2">Uncharacterized protein</fullName>
    </submittedName>
</protein>
<reference evidence="3" key="1">
    <citation type="journal article" date="2019" name="Int. J. Syst. Evol. Microbiol.">
        <title>The Global Catalogue of Microorganisms (GCM) 10K type strain sequencing project: providing services to taxonomists for standard genome sequencing and annotation.</title>
        <authorList>
            <consortium name="The Broad Institute Genomics Platform"/>
            <consortium name="The Broad Institute Genome Sequencing Center for Infectious Disease"/>
            <person name="Wu L."/>
            <person name="Ma J."/>
        </authorList>
    </citation>
    <scope>NUCLEOTIDE SEQUENCE [LARGE SCALE GENOMIC DNA]</scope>
    <source>
        <strain evidence="3">CGMCC 4.7131</strain>
    </source>
</reference>